<evidence type="ECO:0000256" key="10">
    <source>
        <dbReference type="ARBA" id="ARBA00070616"/>
    </source>
</evidence>
<dbReference type="Pfam" id="PF00512">
    <property type="entry name" value="HisKA"/>
    <property type="match status" value="1"/>
</dbReference>
<evidence type="ECO:0000256" key="3">
    <source>
        <dbReference type="ARBA" id="ARBA00022553"/>
    </source>
</evidence>
<keyword evidence="7" id="KW-0067">ATP-binding</keyword>
<gene>
    <name evidence="14" type="ORF">HF685_15570</name>
</gene>
<proteinExistence type="predicted"/>
<keyword evidence="3" id="KW-0597">Phosphoprotein</keyword>
<keyword evidence="5" id="KW-0547">Nucleotide-binding</keyword>
<dbReference type="AlphaFoldDB" id="A0A6H2DPB2"/>
<protein>
    <recommendedName>
        <fullName evidence="10">Sensor protein FixL</fullName>
        <ecNumber evidence="2">2.7.13.3</ecNumber>
    </recommendedName>
</protein>
<evidence type="ECO:0000313" key="14">
    <source>
        <dbReference type="EMBL" id="QJB70502.1"/>
    </source>
</evidence>
<dbReference type="PROSITE" id="PS50113">
    <property type="entry name" value="PAC"/>
    <property type="match status" value="1"/>
</dbReference>
<evidence type="ECO:0000256" key="8">
    <source>
        <dbReference type="ARBA" id="ARBA00023012"/>
    </source>
</evidence>
<feature type="domain" description="PAS" evidence="12">
    <location>
        <begin position="176"/>
        <end position="246"/>
    </location>
</feature>
<dbReference type="PANTHER" id="PTHR43065">
    <property type="entry name" value="SENSOR HISTIDINE KINASE"/>
    <property type="match status" value="1"/>
</dbReference>
<dbReference type="Gene3D" id="3.30.565.10">
    <property type="entry name" value="Histidine kinase-like ATPase, C-terminal domain"/>
    <property type="match status" value="1"/>
</dbReference>
<evidence type="ECO:0000313" key="15">
    <source>
        <dbReference type="Proteomes" id="UP000501600"/>
    </source>
</evidence>
<evidence type="ECO:0000256" key="4">
    <source>
        <dbReference type="ARBA" id="ARBA00022679"/>
    </source>
</evidence>
<dbReference type="Pfam" id="PF00989">
    <property type="entry name" value="PAS"/>
    <property type="match status" value="1"/>
</dbReference>
<dbReference type="GO" id="GO:0005524">
    <property type="term" value="F:ATP binding"/>
    <property type="evidence" value="ECO:0007669"/>
    <property type="project" value="UniProtKB-KW"/>
</dbReference>
<dbReference type="Gene3D" id="3.30.450.20">
    <property type="entry name" value="PAS domain"/>
    <property type="match status" value="2"/>
</dbReference>
<keyword evidence="4" id="KW-0808">Transferase</keyword>
<dbReference type="Pfam" id="PF02518">
    <property type="entry name" value="HATPase_c"/>
    <property type="match status" value="1"/>
</dbReference>
<evidence type="ECO:0000256" key="9">
    <source>
        <dbReference type="ARBA" id="ARBA00059827"/>
    </source>
</evidence>
<dbReference type="InterPro" id="IPR036890">
    <property type="entry name" value="HATPase_C_sf"/>
</dbReference>
<dbReference type="InterPro" id="IPR004358">
    <property type="entry name" value="Sig_transdc_His_kin-like_C"/>
</dbReference>
<dbReference type="EC" id="2.7.13.3" evidence="2"/>
<evidence type="ECO:0000256" key="7">
    <source>
        <dbReference type="ARBA" id="ARBA00022840"/>
    </source>
</evidence>
<reference evidence="14 15" key="1">
    <citation type="submission" date="2020-04" db="EMBL/GenBank/DDBJ databases">
        <title>Genome sequence for Sphingorhabdus sp. strain M1.</title>
        <authorList>
            <person name="Park S.-J."/>
        </authorList>
    </citation>
    <scope>NUCLEOTIDE SEQUENCE [LARGE SCALE GENOMIC DNA]</scope>
    <source>
        <strain evidence="14 15">JK6</strain>
    </source>
</reference>
<name>A0A6H2DPB2_9SPHN</name>
<dbReference type="PANTHER" id="PTHR43065:SF10">
    <property type="entry name" value="PEROXIDE STRESS-ACTIVATED HISTIDINE KINASE MAK3"/>
    <property type="match status" value="1"/>
</dbReference>
<dbReference type="InterPro" id="IPR035965">
    <property type="entry name" value="PAS-like_dom_sf"/>
</dbReference>
<dbReference type="GO" id="GO:0006355">
    <property type="term" value="P:regulation of DNA-templated transcription"/>
    <property type="evidence" value="ECO:0007669"/>
    <property type="project" value="InterPro"/>
</dbReference>
<dbReference type="CDD" id="cd00130">
    <property type="entry name" value="PAS"/>
    <property type="match status" value="2"/>
</dbReference>
<evidence type="ECO:0000256" key="2">
    <source>
        <dbReference type="ARBA" id="ARBA00012438"/>
    </source>
</evidence>
<feature type="domain" description="Histidine kinase" evidence="11">
    <location>
        <begin position="323"/>
        <end position="538"/>
    </location>
</feature>
<dbReference type="Gene3D" id="6.10.250.2580">
    <property type="match status" value="1"/>
</dbReference>
<comment type="catalytic activity">
    <reaction evidence="1">
        <text>ATP + protein L-histidine = ADP + protein N-phospho-L-histidine.</text>
        <dbReference type="EC" id="2.7.13.3"/>
    </reaction>
</comment>
<organism evidence="14 15">
    <name type="scientific">Parasphingorhabdus halotolerans</name>
    <dbReference type="NCBI Taxonomy" id="2725558"/>
    <lineage>
        <taxon>Bacteria</taxon>
        <taxon>Pseudomonadati</taxon>
        <taxon>Pseudomonadota</taxon>
        <taxon>Alphaproteobacteria</taxon>
        <taxon>Sphingomonadales</taxon>
        <taxon>Sphingomonadaceae</taxon>
        <taxon>Parasphingorhabdus</taxon>
    </lineage>
</organism>
<feature type="domain" description="PAC" evidence="13">
    <location>
        <begin position="123"/>
        <end position="175"/>
    </location>
</feature>
<dbReference type="SMART" id="SM00387">
    <property type="entry name" value="HATPase_c"/>
    <property type="match status" value="1"/>
</dbReference>
<evidence type="ECO:0000259" key="11">
    <source>
        <dbReference type="PROSITE" id="PS50109"/>
    </source>
</evidence>
<dbReference type="SUPFAM" id="SSF47384">
    <property type="entry name" value="Homodimeric domain of signal transducing histidine kinase"/>
    <property type="match status" value="1"/>
</dbReference>
<sequence length="545" mass="59509">MSLAGLRLWNDGKPAYDCAGLNKPALQDKQQRFLGLGDNISINTDRQAYLEAVLATLPECVAIIDRNFRLIDMNQAGLAKVGVSRFEDLPDGAPLTIISEQCRPVYEEAFRAILIGKKDAIGKPFRIELESVDGIMRLMECRFAPLHDDKGNVDSVVVTSRDISEWQKDLAASERSGSILQSILATVPAGMVVIDEQGLITSFSATAQALFGYSETELLGQNVKILMPAPHHDRHDDYIKHYLQTGEQHIIGIGRKVEGRRKDGTIFPMQLEVGEARIGEECLFTGFIVDLTEQTRTAAEMQALQAELIHASRLSAVGTLASALAHEINQPLTAISNYLSAARDMVAEGSEIDQDMLTEALRESVSESLRAGTIVRRLREFVAKGEINRQALSIAQLVEDATTLGLVGAHDKGVEWAIDIAPDTNHVFVDRVQIQQVMVNLMRNAIEAMAESPVKHLGITVRSVDENQVEILVSDTGCGIDPEVGDKIFNPFASTKGDGMGLGLSICRTIIEAHDGKISVESNPDGGSIFRVSLLKAKKEQTDDE</sequence>
<dbReference type="SUPFAM" id="SSF55874">
    <property type="entry name" value="ATPase domain of HSP90 chaperone/DNA topoisomerase II/histidine kinase"/>
    <property type="match status" value="1"/>
</dbReference>
<evidence type="ECO:0000256" key="1">
    <source>
        <dbReference type="ARBA" id="ARBA00000085"/>
    </source>
</evidence>
<dbReference type="CDD" id="cd00082">
    <property type="entry name" value="HisKA"/>
    <property type="match status" value="1"/>
</dbReference>
<dbReference type="KEGG" id="phao:HF685_15570"/>
<keyword evidence="6" id="KW-0418">Kinase</keyword>
<dbReference type="GO" id="GO:0000155">
    <property type="term" value="F:phosphorelay sensor kinase activity"/>
    <property type="evidence" value="ECO:0007669"/>
    <property type="project" value="InterPro"/>
</dbReference>
<dbReference type="InterPro" id="IPR000700">
    <property type="entry name" value="PAS-assoc_C"/>
</dbReference>
<dbReference type="Gene3D" id="1.10.287.130">
    <property type="match status" value="1"/>
</dbReference>
<evidence type="ECO:0000256" key="5">
    <source>
        <dbReference type="ARBA" id="ARBA00022741"/>
    </source>
</evidence>
<evidence type="ECO:0000259" key="13">
    <source>
        <dbReference type="PROSITE" id="PS50113"/>
    </source>
</evidence>
<keyword evidence="15" id="KW-1185">Reference proteome</keyword>
<dbReference type="FunFam" id="3.30.450.20:FF:000060">
    <property type="entry name" value="Sensor protein FixL"/>
    <property type="match status" value="1"/>
</dbReference>
<dbReference type="NCBIfam" id="TIGR00229">
    <property type="entry name" value="sensory_box"/>
    <property type="match status" value="2"/>
</dbReference>
<dbReference type="InterPro" id="IPR003661">
    <property type="entry name" value="HisK_dim/P_dom"/>
</dbReference>
<comment type="function">
    <text evidence="9">Putative oxygen sensor; modulates the activity of FixJ, a transcriptional activator of nitrogen fixation fixK gene. FixL probably acts as a kinase that phosphorylates FixJ.</text>
</comment>
<dbReference type="PRINTS" id="PR00344">
    <property type="entry name" value="BCTRLSENSOR"/>
</dbReference>
<dbReference type="InterPro" id="IPR000014">
    <property type="entry name" value="PAS"/>
</dbReference>
<dbReference type="EMBL" id="CP051217">
    <property type="protein sequence ID" value="QJB70502.1"/>
    <property type="molecule type" value="Genomic_DNA"/>
</dbReference>
<dbReference type="SMART" id="SM00388">
    <property type="entry name" value="HisKA"/>
    <property type="match status" value="1"/>
</dbReference>
<dbReference type="SMART" id="SM00091">
    <property type="entry name" value="PAS"/>
    <property type="match status" value="2"/>
</dbReference>
<keyword evidence="8" id="KW-0902">Two-component regulatory system</keyword>
<dbReference type="PROSITE" id="PS50112">
    <property type="entry name" value="PAS"/>
    <property type="match status" value="1"/>
</dbReference>
<dbReference type="InterPro" id="IPR036097">
    <property type="entry name" value="HisK_dim/P_sf"/>
</dbReference>
<dbReference type="Proteomes" id="UP000501600">
    <property type="component" value="Chromosome"/>
</dbReference>
<dbReference type="InterPro" id="IPR005467">
    <property type="entry name" value="His_kinase_dom"/>
</dbReference>
<dbReference type="PROSITE" id="PS50109">
    <property type="entry name" value="HIS_KIN"/>
    <property type="match status" value="1"/>
</dbReference>
<dbReference type="SUPFAM" id="SSF55785">
    <property type="entry name" value="PYP-like sensor domain (PAS domain)"/>
    <property type="match status" value="2"/>
</dbReference>
<evidence type="ECO:0000259" key="12">
    <source>
        <dbReference type="PROSITE" id="PS50112"/>
    </source>
</evidence>
<dbReference type="Pfam" id="PF08448">
    <property type="entry name" value="PAS_4"/>
    <property type="match status" value="1"/>
</dbReference>
<evidence type="ECO:0000256" key="6">
    <source>
        <dbReference type="ARBA" id="ARBA00022777"/>
    </source>
</evidence>
<dbReference type="InterPro" id="IPR013656">
    <property type="entry name" value="PAS_4"/>
</dbReference>
<dbReference type="InterPro" id="IPR003594">
    <property type="entry name" value="HATPase_dom"/>
</dbReference>
<accession>A0A6H2DPB2</accession>
<dbReference type="InterPro" id="IPR013767">
    <property type="entry name" value="PAS_fold"/>
</dbReference>